<dbReference type="KEGG" id="rtu:PR017_20390"/>
<name>A0AAF1K7J0_9HYPH</name>
<organism evidence="1 2">
    <name type="scientific">Rhizobium tumorigenes</name>
    <dbReference type="NCBI Taxonomy" id="2041385"/>
    <lineage>
        <taxon>Bacteria</taxon>
        <taxon>Pseudomonadati</taxon>
        <taxon>Pseudomonadota</taxon>
        <taxon>Alphaproteobacteria</taxon>
        <taxon>Hyphomicrobiales</taxon>
        <taxon>Rhizobiaceae</taxon>
        <taxon>Rhizobium/Agrobacterium group</taxon>
        <taxon>Rhizobium</taxon>
    </lineage>
</organism>
<dbReference type="RefSeq" id="WP_133255630.1">
    <property type="nucleotide sequence ID" value="NZ_CP117256.1"/>
</dbReference>
<evidence type="ECO:0000313" key="1">
    <source>
        <dbReference type="EMBL" id="WFR97567.1"/>
    </source>
</evidence>
<keyword evidence="1" id="KW-0614">Plasmid</keyword>
<evidence type="ECO:0000313" key="2">
    <source>
        <dbReference type="Proteomes" id="UP000249499"/>
    </source>
</evidence>
<gene>
    <name evidence="1" type="ORF">PR017_20390</name>
</gene>
<accession>A0AAF1K7J0</accession>
<dbReference type="AlphaFoldDB" id="A0AAF1K7J0"/>
<proteinExistence type="predicted"/>
<sequence length="153" mass="16937">MIARRIKRRWRSAYSYQVDVEDFEHSEQIENYLSPGKSLISPFLDGSGGGADPTQNTQQFLPDAGSFQPAVIAFTRSASRVGFRRSLVEDRHGAQRVSKASSWKGAWQPEPICGKLLSRMGGRAEVMAEVVSQLLTEDHHRAVVPTFGDSSLS</sequence>
<dbReference type="EMBL" id="CP117256">
    <property type="protein sequence ID" value="WFR97567.1"/>
    <property type="molecule type" value="Genomic_DNA"/>
</dbReference>
<geneLocation type="plasmid" evidence="1 2">
    <name>pRt1078</name>
</geneLocation>
<dbReference type="Proteomes" id="UP000249499">
    <property type="component" value="Plasmid pRt1078"/>
</dbReference>
<keyword evidence="2" id="KW-1185">Reference proteome</keyword>
<protein>
    <submittedName>
        <fullName evidence="1">Uncharacterized protein</fullName>
    </submittedName>
</protein>
<reference evidence="2" key="2">
    <citation type="journal article" date="2023" name="MicrobiologyOpen">
        <title>Genomics of the tumorigenes clade of the family Rhizobiaceae and description of Rhizobium rhododendri sp. nov.</title>
        <authorList>
            <person name="Kuzmanovic N."/>
            <person name="diCenzo G.C."/>
            <person name="Bunk B."/>
            <person name="Sproeer C."/>
            <person name="Fruehling A."/>
            <person name="Neumann-Schaal M."/>
            <person name="Overmann J."/>
            <person name="Smalla K."/>
        </authorList>
    </citation>
    <scope>NUCLEOTIDE SEQUENCE [LARGE SCALE GENOMIC DNA]</scope>
    <source>
        <strain evidence="2">1078</strain>
        <plasmid evidence="2">pRt1078</plasmid>
    </source>
</reference>
<reference evidence="1 2" key="1">
    <citation type="journal article" date="2018" name="Sci. Rep.">
        <title>Rhizobium tumorigenes sp. nov., a novel plant tumorigenic bacterium isolated from cane gall tumors on thornless blackberry.</title>
        <authorList>
            <person name="Kuzmanovi N."/>
            <person name="Smalla K."/>
            <person name="Gronow S."/>
            <person name="PuBawska J."/>
        </authorList>
    </citation>
    <scope>NUCLEOTIDE SEQUENCE [LARGE SCALE GENOMIC DNA]</scope>
    <source>
        <strain evidence="1 2">1078</strain>
    </source>
</reference>